<dbReference type="RefSeq" id="WP_167037932.1">
    <property type="nucleotide sequence ID" value="NZ_BAAANA010000001.1"/>
</dbReference>
<dbReference type="Proteomes" id="UP000543598">
    <property type="component" value="Unassembled WGS sequence"/>
</dbReference>
<dbReference type="PANTHER" id="PTHR48207:SF4">
    <property type="entry name" value="BLL6097 PROTEIN"/>
    <property type="match status" value="1"/>
</dbReference>
<dbReference type="InterPro" id="IPR050483">
    <property type="entry name" value="CoA-transferase_III_domain"/>
</dbReference>
<dbReference type="Gene3D" id="3.40.50.10540">
    <property type="entry name" value="Crotonobetainyl-coa:carnitine coa-transferase, domain 1"/>
    <property type="match status" value="1"/>
</dbReference>
<comment type="caution">
    <text evidence="2">The sequence shown here is derived from an EMBL/GenBank/DDBJ whole genome shotgun (WGS) entry which is preliminary data.</text>
</comment>
<dbReference type="InterPro" id="IPR044855">
    <property type="entry name" value="CoA-Trfase_III_dom3_sf"/>
</dbReference>
<dbReference type="Pfam" id="PF02515">
    <property type="entry name" value="CoA_transf_3"/>
    <property type="match status" value="1"/>
</dbReference>
<dbReference type="PANTHER" id="PTHR48207">
    <property type="entry name" value="SUCCINATE--HYDROXYMETHYLGLUTARATE COA-TRANSFERASE"/>
    <property type="match status" value="1"/>
</dbReference>
<dbReference type="EMBL" id="JABEMB010000004">
    <property type="protein sequence ID" value="NNH03191.1"/>
    <property type="molecule type" value="Genomic_DNA"/>
</dbReference>
<evidence type="ECO:0000313" key="2">
    <source>
        <dbReference type="EMBL" id="NNH03191.1"/>
    </source>
</evidence>
<accession>A0A7Y2PYC9</accession>
<dbReference type="Gene3D" id="3.30.1540.10">
    <property type="entry name" value="formyl-coa transferase, domain 3"/>
    <property type="match status" value="1"/>
</dbReference>
<sequence length="411" mass="44571">MSSERPDGSARRGVLDGVRIVDFTERMQGPYATQMLGDLGADIVKVERLVALAPDGSIDVRYPEGNPSLYSSMFLAANRNKRSIAVDLKSEAGKDVARRLIAAADVVYENFRPGVMDRLGFGYEDCRRLNPGIIYASASGYGPDGPYEARPGQDLLIQAIAGLGAMNVSATGRPTAVGMSISDLLGGMNGAFAVLAALLHRERTGEGQRVEVSLLDSAVAVLSEHAVHFMNSDIGEPERGTPMHAHAYIPPPYGFYATSDGYIALSSGRQIALISEVLGIPDLTKDPRFASYALRDENRAEMEEIIESRMRERTTAEWLEEMVPRDIFAAPVHTLREAFSDPQVLHNGIVRDVQGPHGPVRLVGPPYRLSASPADVRIPPPEHGAHTQEILRDLGLTDHEIAALRDQEAVA</sequence>
<dbReference type="SUPFAM" id="SSF89796">
    <property type="entry name" value="CoA-transferase family III (CaiB/BaiF)"/>
    <property type="match status" value="1"/>
</dbReference>
<organism evidence="2 3">
    <name type="scientific">Microbacterium ulmi</name>
    <dbReference type="NCBI Taxonomy" id="179095"/>
    <lineage>
        <taxon>Bacteria</taxon>
        <taxon>Bacillati</taxon>
        <taxon>Actinomycetota</taxon>
        <taxon>Actinomycetes</taxon>
        <taxon>Micrococcales</taxon>
        <taxon>Microbacteriaceae</taxon>
        <taxon>Microbacterium</taxon>
    </lineage>
</organism>
<dbReference type="AlphaFoldDB" id="A0A7Y2PYC9"/>
<dbReference type="GO" id="GO:0008410">
    <property type="term" value="F:CoA-transferase activity"/>
    <property type="evidence" value="ECO:0007669"/>
    <property type="project" value="TreeGrafter"/>
</dbReference>
<protein>
    <submittedName>
        <fullName evidence="2">CoA transferase</fullName>
    </submittedName>
</protein>
<evidence type="ECO:0000313" key="3">
    <source>
        <dbReference type="Proteomes" id="UP000543598"/>
    </source>
</evidence>
<reference evidence="2 3" key="1">
    <citation type="submission" date="2020-05" db="EMBL/GenBank/DDBJ databases">
        <title>MicrobeNet Type strains.</title>
        <authorList>
            <person name="Nicholson A.C."/>
        </authorList>
    </citation>
    <scope>NUCLEOTIDE SEQUENCE [LARGE SCALE GENOMIC DNA]</scope>
    <source>
        <strain evidence="2 3">JCM 14282</strain>
    </source>
</reference>
<gene>
    <name evidence="2" type="ORF">HLA99_04905</name>
</gene>
<dbReference type="InterPro" id="IPR003673">
    <property type="entry name" value="CoA-Trfase_fam_III"/>
</dbReference>
<proteinExistence type="predicted"/>
<keyword evidence="3" id="KW-1185">Reference proteome</keyword>
<evidence type="ECO:0000256" key="1">
    <source>
        <dbReference type="ARBA" id="ARBA00022679"/>
    </source>
</evidence>
<name>A0A7Y2PYC9_9MICO</name>
<keyword evidence="1 2" id="KW-0808">Transferase</keyword>
<dbReference type="InterPro" id="IPR023606">
    <property type="entry name" value="CoA-Trfase_III_dom_1_sf"/>
</dbReference>